<evidence type="ECO:0000313" key="2">
    <source>
        <dbReference type="Proteomes" id="UP000652761"/>
    </source>
</evidence>
<evidence type="ECO:0000313" key="1">
    <source>
        <dbReference type="EMBL" id="MQL92488.1"/>
    </source>
</evidence>
<sequence length="205" mass="22282">MFLSVIHCPSSHGGHSLAVPSFCGRRWSGLVQTSASSGSRFGVLVAPQFRSRVLVRGGTGVCGLPTSWRVQGPEWFCVWALDPVEVEVAVLAVRRRSHLVVLWSRLVCRALLPLCVRLRWFLRESYVWPDLVVPAPLAGEGLVIPTEPCSRGSPLLLPSARGSSSRELGVRRVAEAFVTPCVVYSSESSCSRVSRVLCLQVLGSS</sequence>
<organism evidence="1 2">
    <name type="scientific">Colocasia esculenta</name>
    <name type="common">Wild taro</name>
    <name type="synonym">Arum esculentum</name>
    <dbReference type="NCBI Taxonomy" id="4460"/>
    <lineage>
        <taxon>Eukaryota</taxon>
        <taxon>Viridiplantae</taxon>
        <taxon>Streptophyta</taxon>
        <taxon>Embryophyta</taxon>
        <taxon>Tracheophyta</taxon>
        <taxon>Spermatophyta</taxon>
        <taxon>Magnoliopsida</taxon>
        <taxon>Liliopsida</taxon>
        <taxon>Araceae</taxon>
        <taxon>Aroideae</taxon>
        <taxon>Colocasieae</taxon>
        <taxon>Colocasia</taxon>
    </lineage>
</organism>
<gene>
    <name evidence="1" type="ORF">Taro_025117</name>
</gene>
<accession>A0A843V8L2</accession>
<dbReference type="EMBL" id="NMUH01001453">
    <property type="protein sequence ID" value="MQL92488.1"/>
    <property type="molecule type" value="Genomic_DNA"/>
</dbReference>
<protein>
    <submittedName>
        <fullName evidence="1">Uncharacterized protein</fullName>
    </submittedName>
</protein>
<name>A0A843V8L2_COLES</name>
<dbReference type="Proteomes" id="UP000652761">
    <property type="component" value="Unassembled WGS sequence"/>
</dbReference>
<dbReference type="AlphaFoldDB" id="A0A843V8L2"/>
<proteinExistence type="predicted"/>
<keyword evidence="2" id="KW-1185">Reference proteome</keyword>
<comment type="caution">
    <text evidence="1">The sequence shown here is derived from an EMBL/GenBank/DDBJ whole genome shotgun (WGS) entry which is preliminary data.</text>
</comment>
<reference evidence="1" key="1">
    <citation type="submission" date="2017-07" db="EMBL/GenBank/DDBJ databases">
        <title>Taro Niue Genome Assembly and Annotation.</title>
        <authorList>
            <person name="Atibalentja N."/>
            <person name="Keating K."/>
            <person name="Fields C.J."/>
        </authorList>
    </citation>
    <scope>NUCLEOTIDE SEQUENCE</scope>
    <source>
        <strain evidence="1">Niue_2</strain>
        <tissue evidence="1">Leaf</tissue>
    </source>
</reference>